<evidence type="ECO:0000313" key="2">
    <source>
        <dbReference type="Proteomes" id="UP000572051"/>
    </source>
</evidence>
<dbReference type="EMBL" id="JACCFS010000001">
    <property type="protein sequence ID" value="NYJ34735.1"/>
    <property type="molecule type" value="Genomic_DNA"/>
</dbReference>
<sequence>MKGTRWESDFDSSLPDGVQVNGVWSEWQHEVDPEERG</sequence>
<keyword evidence="2" id="KW-1185">Reference proteome</keyword>
<reference evidence="1 2" key="1">
    <citation type="submission" date="2020-07" db="EMBL/GenBank/DDBJ databases">
        <title>Sequencing the genomes of 1000 actinobacteria strains.</title>
        <authorList>
            <person name="Klenk H.-P."/>
        </authorList>
    </citation>
    <scope>NUCLEOTIDE SEQUENCE [LARGE SCALE GENOMIC DNA]</scope>
    <source>
        <strain evidence="1 2">DSM 44442</strain>
    </source>
</reference>
<gene>
    <name evidence="1" type="ORF">HNR10_002616</name>
</gene>
<accession>A0A7Z0EP12</accession>
<organism evidence="1 2">
    <name type="scientific">Nocardiopsis aegyptia</name>
    <dbReference type="NCBI Taxonomy" id="220378"/>
    <lineage>
        <taxon>Bacteria</taxon>
        <taxon>Bacillati</taxon>
        <taxon>Actinomycetota</taxon>
        <taxon>Actinomycetes</taxon>
        <taxon>Streptosporangiales</taxon>
        <taxon>Nocardiopsidaceae</taxon>
        <taxon>Nocardiopsis</taxon>
    </lineage>
</organism>
<name>A0A7Z0EP12_9ACTN</name>
<dbReference type="AlphaFoldDB" id="A0A7Z0EP12"/>
<proteinExistence type="predicted"/>
<evidence type="ECO:0000313" key="1">
    <source>
        <dbReference type="EMBL" id="NYJ34735.1"/>
    </source>
</evidence>
<protein>
    <submittedName>
        <fullName evidence="1">Uncharacterized protein</fullName>
    </submittedName>
</protein>
<dbReference type="Proteomes" id="UP000572051">
    <property type="component" value="Unassembled WGS sequence"/>
</dbReference>
<comment type="caution">
    <text evidence="1">The sequence shown here is derived from an EMBL/GenBank/DDBJ whole genome shotgun (WGS) entry which is preliminary data.</text>
</comment>